<gene>
    <name evidence="1" type="ORF">GFSPODELE1_LOCUS2463</name>
</gene>
<evidence type="ECO:0008006" key="3">
    <source>
        <dbReference type="Google" id="ProtNLM"/>
    </source>
</evidence>
<name>A0ABP1CWF0_9APHY</name>
<dbReference type="Proteomes" id="UP001497453">
    <property type="component" value="Chromosome 11"/>
</dbReference>
<dbReference type="EMBL" id="OZ037954">
    <property type="protein sequence ID" value="CAL1699028.1"/>
    <property type="molecule type" value="Genomic_DNA"/>
</dbReference>
<protein>
    <recommendedName>
        <fullName evidence="3">F-box domain-containing protein</fullName>
    </recommendedName>
</protein>
<proteinExistence type="predicted"/>
<sequence>MAQVNTLRLDKLPPELLHHLMQVSYTSEARRLGSCSRLFREISLCYIHDTHHVGIFNVDRWDTYPGLLLESPALWDYVMNFLMDSCYVCDDYLDYLSSRPDILRRIRTLLISDEWSENVAIFRGTHYFRNRYPFADELMLTVVADSINLTHISIRFWHLTEDFLTIVSQLKNLTSIECRMCTIFPNSLGSVPSLSVSHLAVGLSGESMQRDI</sequence>
<evidence type="ECO:0000313" key="2">
    <source>
        <dbReference type="Proteomes" id="UP001497453"/>
    </source>
</evidence>
<keyword evidence="2" id="KW-1185">Reference proteome</keyword>
<accession>A0ABP1CWF0</accession>
<reference evidence="2" key="1">
    <citation type="submission" date="2024-04" db="EMBL/GenBank/DDBJ databases">
        <authorList>
            <person name="Shaw F."/>
            <person name="Minotto A."/>
        </authorList>
    </citation>
    <scope>NUCLEOTIDE SEQUENCE [LARGE SCALE GENOMIC DNA]</scope>
</reference>
<evidence type="ECO:0000313" key="1">
    <source>
        <dbReference type="EMBL" id="CAL1699028.1"/>
    </source>
</evidence>
<organism evidence="1 2">
    <name type="scientific">Somion occarium</name>
    <dbReference type="NCBI Taxonomy" id="3059160"/>
    <lineage>
        <taxon>Eukaryota</taxon>
        <taxon>Fungi</taxon>
        <taxon>Dikarya</taxon>
        <taxon>Basidiomycota</taxon>
        <taxon>Agaricomycotina</taxon>
        <taxon>Agaricomycetes</taxon>
        <taxon>Polyporales</taxon>
        <taxon>Cerrenaceae</taxon>
        <taxon>Somion</taxon>
    </lineage>
</organism>